<dbReference type="GO" id="GO:0003917">
    <property type="term" value="F:DNA topoisomerase type I (single strand cut, ATP-independent) activity"/>
    <property type="evidence" value="ECO:0007669"/>
    <property type="project" value="UniProtKB-EC"/>
</dbReference>
<evidence type="ECO:0000256" key="5">
    <source>
        <dbReference type="ARBA" id="ARBA00022842"/>
    </source>
</evidence>
<dbReference type="SMART" id="SM00437">
    <property type="entry name" value="TOP1Ac"/>
    <property type="match status" value="1"/>
</dbReference>
<dbReference type="GO" id="GO:0006310">
    <property type="term" value="P:DNA recombination"/>
    <property type="evidence" value="ECO:0007669"/>
    <property type="project" value="TreeGrafter"/>
</dbReference>
<dbReference type="PROSITE" id="PS50880">
    <property type="entry name" value="TOPRIM"/>
    <property type="match status" value="1"/>
</dbReference>
<dbReference type="Gene3D" id="1.10.290.10">
    <property type="entry name" value="Topoisomerase I, domain 4"/>
    <property type="match status" value="1"/>
</dbReference>
<dbReference type="Proteomes" id="UP000192790">
    <property type="component" value="Unassembled WGS sequence"/>
</dbReference>
<dbReference type="SUPFAM" id="SSF56712">
    <property type="entry name" value="Prokaryotic type I DNA topoisomerase"/>
    <property type="match status" value="1"/>
</dbReference>
<dbReference type="InterPro" id="IPR005738">
    <property type="entry name" value="TopoIII"/>
</dbReference>
<dbReference type="GO" id="GO:0043597">
    <property type="term" value="C:cytoplasmic replication fork"/>
    <property type="evidence" value="ECO:0007669"/>
    <property type="project" value="TreeGrafter"/>
</dbReference>
<protein>
    <recommendedName>
        <fullName evidence="3">DNA topoisomerase</fullName>
        <ecNumber evidence="3">5.6.2.1</ecNumber>
    </recommendedName>
    <alternativeName>
        <fullName evidence="12">Omega-protein</fullName>
    </alternativeName>
    <alternativeName>
        <fullName evidence="11">Relaxing enzyme</fullName>
    </alternativeName>
    <alternativeName>
        <fullName evidence="9">Swivelase</fullName>
    </alternativeName>
    <alternativeName>
        <fullName evidence="10">Untwisting enzyme</fullName>
    </alternativeName>
</protein>
<feature type="region of interest" description="Disordered" evidence="13">
    <location>
        <begin position="694"/>
        <end position="713"/>
    </location>
</feature>
<dbReference type="InterPro" id="IPR000380">
    <property type="entry name" value="Topo_IA"/>
</dbReference>
<keyword evidence="7" id="KW-0238">DNA-binding</keyword>
<feature type="domain" description="Toprim" evidence="14">
    <location>
        <begin position="1"/>
        <end position="134"/>
    </location>
</feature>
<keyword evidence="8 16" id="KW-0413">Isomerase</keyword>
<evidence type="ECO:0000256" key="2">
    <source>
        <dbReference type="ARBA" id="ARBA00009446"/>
    </source>
</evidence>
<dbReference type="InterPro" id="IPR013825">
    <property type="entry name" value="Topo_IA_cen_sub2"/>
</dbReference>
<dbReference type="PRINTS" id="PR00417">
    <property type="entry name" value="PRTPISMRASEI"/>
</dbReference>
<evidence type="ECO:0000256" key="3">
    <source>
        <dbReference type="ARBA" id="ARBA00012891"/>
    </source>
</evidence>
<dbReference type="InterPro" id="IPR003602">
    <property type="entry name" value="Topo_IA_DNA-bd_dom"/>
</dbReference>
<evidence type="ECO:0000256" key="1">
    <source>
        <dbReference type="ARBA" id="ARBA00000213"/>
    </source>
</evidence>
<dbReference type="PROSITE" id="PS00396">
    <property type="entry name" value="TOPO_IA_1"/>
    <property type="match status" value="1"/>
</dbReference>
<dbReference type="InterPro" id="IPR006171">
    <property type="entry name" value="TOPRIM_dom"/>
</dbReference>
<comment type="similarity">
    <text evidence="2">Belongs to the type IA topoisomerase family.</text>
</comment>
<dbReference type="InterPro" id="IPR023405">
    <property type="entry name" value="Topo_IA_core_domain"/>
</dbReference>
<dbReference type="GO" id="GO:0006265">
    <property type="term" value="P:DNA topological change"/>
    <property type="evidence" value="ECO:0007669"/>
    <property type="project" value="InterPro"/>
</dbReference>
<evidence type="ECO:0000256" key="6">
    <source>
        <dbReference type="ARBA" id="ARBA00023029"/>
    </source>
</evidence>
<evidence type="ECO:0000256" key="8">
    <source>
        <dbReference type="ARBA" id="ARBA00023235"/>
    </source>
</evidence>
<reference evidence="16 17" key="1">
    <citation type="submission" date="2017-04" db="EMBL/GenBank/DDBJ databases">
        <authorList>
            <person name="Afonso C.L."/>
            <person name="Miller P.J."/>
            <person name="Scott M.A."/>
            <person name="Spackman E."/>
            <person name="Goraichik I."/>
            <person name="Dimitrov K.M."/>
            <person name="Suarez D.L."/>
            <person name="Swayne D.E."/>
        </authorList>
    </citation>
    <scope>NUCLEOTIDE SEQUENCE [LARGE SCALE GENOMIC DNA]</scope>
    <source>
        <strain evidence="16 17">DSM 12816</strain>
    </source>
</reference>
<dbReference type="InterPro" id="IPR013826">
    <property type="entry name" value="Topo_IA_cen_sub3"/>
</dbReference>
<sequence length="713" mass="80847">MRLVVAEKPSVAQSIATVLGANSRKDGYLEGTDVLVSWCVGHLVELSPADVYDERYGKWRFEDLPILPEPWKYQVPKDKQKQFKILKSLMGETRVTEIVCATDAGREGELIFRLVYRQAGCQKPVRRLWISSMEDQAISEGFRKLRPSQEYDLLYQSALCRAQADWLIGINATRLFSVLYRQTLNVGRVMSPTLSMIVDRWSAIQDFRSEPFYTVVLKLPGFEAASEKLKIKAEAEKLLIECQGKSAAVTEVRTQEKAEKPPKLYDLTTLQREANRLLGYTAQQTLDYAQSLYEKKLITYPRTDSRYLTADMAKSTADVIQSALFLLPENVAKGYSTDLKQLLDDSKVSDHHAIIPTHALKENILESLPKGEQELLKLLAIRLITAAGEVHRYLETTVALDCSGQRYTAKGKTILQSGWKSVEEDYRSTLATRKSEKKTEVPLPRLEKDQRFDSVSVRLDEGKTTPPKPFTEDTLLSAMENAGLEDLPEDAERKGLGTPATRAGILEKLIKTELVERRGDKKLKTLQPTHMGVALATILPEQIKSPQMTAEWEEKLKRIEKGQLSPEIFMAEISQHLKDLVRTYRAVSEAPGELALNPESIGLCPRCGDQVLEGERRFFCQNKTCTFALWKENRFFKDKKKVLTREVAAALLQEGSILMKNLYSPKTQKTYDARIIMEDTGGKYVNFRLEFSPGETKDKHKTSTKSKERMEKS</sequence>
<dbReference type="NCBIfam" id="NF005829">
    <property type="entry name" value="PRK07726.1"/>
    <property type="match status" value="1"/>
</dbReference>
<evidence type="ECO:0000256" key="13">
    <source>
        <dbReference type="SAM" id="MobiDB-lite"/>
    </source>
</evidence>
<evidence type="ECO:0000256" key="10">
    <source>
        <dbReference type="ARBA" id="ARBA00031985"/>
    </source>
</evidence>
<name>A0A1W2AL59_9FIRM</name>
<dbReference type="PROSITE" id="PS52039">
    <property type="entry name" value="TOPO_IA_2"/>
    <property type="match status" value="1"/>
</dbReference>
<evidence type="ECO:0000256" key="9">
    <source>
        <dbReference type="ARBA" id="ARBA00030003"/>
    </source>
</evidence>
<dbReference type="CDD" id="cd03362">
    <property type="entry name" value="TOPRIM_TopoIA_TopoIII"/>
    <property type="match status" value="1"/>
</dbReference>
<dbReference type="Gene3D" id="3.40.50.140">
    <property type="match status" value="1"/>
</dbReference>
<accession>A0A1W2AL59</accession>
<evidence type="ECO:0000256" key="4">
    <source>
        <dbReference type="ARBA" id="ARBA00022723"/>
    </source>
</evidence>
<keyword evidence="17" id="KW-1185">Reference proteome</keyword>
<dbReference type="Pfam" id="PF01751">
    <property type="entry name" value="Toprim"/>
    <property type="match status" value="1"/>
</dbReference>
<dbReference type="GO" id="GO:0046872">
    <property type="term" value="F:metal ion binding"/>
    <property type="evidence" value="ECO:0007669"/>
    <property type="project" value="UniProtKB-KW"/>
</dbReference>
<evidence type="ECO:0000256" key="12">
    <source>
        <dbReference type="ARBA" id="ARBA00032877"/>
    </source>
</evidence>
<dbReference type="InterPro" id="IPR023406">
    <property type="entry name" value="Topo_IA_AS"/>
</dbReference>
<dbReference type="EMBL" id="FWXW01000004">
    <property type="protein sequence ID" value="SMC61280.1"/>
    <property type="molecule type" value="Genomic_DNA"/>
</dbReference>
<dbReference type="GO" id="GO:0006281">
    <property type="term" value="P:DNA repair"/>
    <property type="evidence" value="ECO:0007669"/>
    <property type="project" value="TreeGrafter"/>
</dbReference>
<feature type="domain" description="Topo IA-type catalytic" evidence="15">
    <location>
        <begin position="151"/>
        <end position="581"/>
    </location>
</feature>
<keyword evidence="4" id="KW-0479">Metal-binding</keyword>
<evidence type="ECO:0000313" key="17">
    <source>
        <dbReference type="Proteomes" id="UP000192790"/>
    </source>
</evidence>
<evidence type="ECO:0000256" key="11">
    <source>
        <dbReference type="ARBA" id="ARBA00032235"/>
    </source>
</evidence>
<evidence type="ECO:0000256" key="7">
    <source>
        <dbReference type="ARBA" id="ARBA00023125"/>
    </source>
</evidence>
<keyword evidence="5" id="KW-0460">Magnesium</keyword>
<dbReference type="PANTHER" id="PTHR11390">
    <property type="entry name" value="PROKARYOTIC DNA TOPOISOMERASE"/>
    <property type="match status" value="1"/>
</dbReference>
<dbReference type="RefSeq" id="WP_084234488.1">
    <property type="nucleotide sequence ID" value="NZ_FWXW01000004.1"/>
</dbReference>
<keyword evidence="6" id="KW-0799">Topoisomerase</keyword>
<dbReference type="EC" id="5.6.2.1" evidence="3"/>
<dbReference type="Gene3D" id="1.10.460.10">
    <property type="entry name" value="Topoisomerase I, domain 2"/>
    <property type="match status" value="1"/>
</dbReference>
<dbReference type="InterPro" id="IPR034144">
    <property type="entry name" value="TOPRIM_TopoIII"/>
</dbReference>
<dbReference type="SMART" id="SM00436">
    <property type="entry name" value="TOP1Bc"/>
    <property type="match status" value="1"/>
</dbReference>
<dbReference type="AlphaFoldDB" id="A0A1W2AL59"/>
<evidence type="ECO:0000313" key="16">
    <source>
        <dbReference type="EMBL" id="SMC61280.1"/>
    </source>
</evidence>
<comment type="catalytic activity">
    <reaction evidence="1">
        <text>ATP-independent breakage of single-stranded DNA, followed by passage and rejoining.</text>
        <dbReference type="EC" id="5.6.2.1"/>
    </reaction>
</comment>
<dbReference type="InterPro" id="IPR013497">
    <property type="entry name" value="Topo_IA_cen"/>
</dbReference>
<dbReference type="InterPro" id="IPR003601">
    <property type="entry name" value="Topo_IA_2"/>
</dbReference>
<dbReference type="Pfam" id="PF01131">
    <property type="entry name" value="Topoisom_bac"/>
    <property type="match status" value="1"/>
</dbReference>
<dbReference type="GO" id="GO:0003677">
    <property type="term" value="F:DNA binding"/>
    <property type="evidence" value="ECO:0007669"/>
    <property type="project" value="UniProtKB-KW"/>
</dbReference>
<dbReference type="NCBIfam" id="TIGR01056">
    <property type="entry name" value="topB"/>
    <property type="match status" value="1"/>
</dbReference>
<dbReference type="Gene3D" id="2.70.20.10">
    <property type="entry name" value="Topoisomerase I, domain 3"/>
    <property type="match status" value="1"/>
</dbReference>
<proteinExistence type="inferred from homology"/>
<gene>
    <name evidence="16" type="ORF">SAMN02745168_1801</name>
</gene>
<dbReference type="SMART" id="SM00493">
    <property type="entry name" value="TOPRIM"/>
    <property type="match status" value="1"/>
</dbReference>
<organism evidence="16 17">
    <name type="scientific">Papillibacter cinnamivorans DSM 12816</name>
    <dbReference type="NCBI Taxonomy" id="1122930"/>
    <lineage>
        <taxon>Bacteria</taxon>
        <taxon>Bacillati</taxon>
        <taxon>Bacillota</taxon>
        <taxon>Clostridia</taxon>
        <taxon>Eubacteriales</taxon>
        <taxon>Oscillospiraceae</taxon>
        <taxon>Papillibacter</taxon>
    </lineage>
</organism>
<evidence type="ECO:0000259" key="14">
    <source>
        <dbReference type="PROSITE" id="PS50880"/>
    </source>
</evidence>
<dbReference type="STRING" id="1122930.SAMN02745168_1801"/>
<dbReference type="PANTHER" id="PTHR11390:SF21">
    <property type="entry name" value="DNA TOPOISOMERASE 3-ALPHA"/>
    <property type="match status" value="1"/>
</dbReference>
<dbReference type="OrthoDB" id="9803554at2"/>
<dbReference type="CDD" id="cd00186">
    <property type="entry name" value="TOP1Ac"/>
    <property type="match status" value="1"/>
</dbReference>
<dbReference type="InterPro" id="IPR013824">
    <property type="entry name" value="Topo_IA_cen_sub1"/>
</dbReference>
<evidence type="ECO:0000259" key="15">
    <source>
        <dbReference type="PROSITE" id="PS52039"/>
    </source>
</evidence>